<dbReference type="EMBL" id="GISG01271654">
    <property type="protein sequence ID" value="MBA4676514.1"/>
    <property type="molecule type" value="Transcribed_RNA"/>
</dbReference>
<protein>
    <submittedName>
        <fullName evidence="1">Uncharacterized protein</fullName>
    </submittedName>
</protein>
<accession>A0A7C9AUN8</accession>
<organism evidence="1">
    <name type="scientific">Opuntia streptacantha</name>
    <name type="common">Prickly pear cactus</name>
    <name type="synonym">Opuntia cardona</name>
    <dbReference type="NCBI Taxonomy" id="393608"/>
    <lineage>
        <taxon>Eukaryota</taxon>
        <taxon>Viridiplantae</taxon>
        <taxon>Streptophyta</taxon>
        <taxon>Embryophyta</taxon>
        <taxon>Tracheophyta</taxon>
        <taxon>Spermatophyta</taxon>
        <taxon>Magnoliopsida</taxon>
        <taxon>eudicotyledons</taxon>
        <taxon>Gunneridae</taxon>
        <taxon>Pentapetalae</taxon>
        <taxon>Caryophyllales</taxon>
        <taxon>Cactineae</taxon>
        <taxon>Cactaceae</taxon>
        <taxon>Opuntioideae</taxon>
        <taxon>Opuntia</taxon>
    </lineage>
</organism>
<name>A0A7C9AUN8_OPUST</name>
<reference evidence="1" key="2">
    <citation type="submission" date="2020-07" db="EMBL/GenBank/DDBJ databases">
        <authorList>
            <person name="Vera ALvarez R."/>
            <person name="Arias-Moreno D.M."/>
            <person name="Jimenez-Jacinto V."/>
            <person name="Jimenez-Bremont J.F."/>
            <person name="Swaminathan K."/>
            <person name="Moose S.P."/>
            <person name="Guerrero-Gonzalez M.L."/>
            <person name="Marino-Ramirez L."/>
            <person name="Landsman D."/>
            <person name="Rodriguez-Kessler M."/>
            <person name="Delgado-Sanchez P."/>
        </authorList>
    </citation>
    <scope>NUCLEOTIDE SEQUENCE</scope>
    <source>
        <tissue evidence="1">Cladode</tissue>
    </source>
</reference>
<sequence>MIDDSSGLFLFLNKNKKIVLVSYELIYQNYVRQGWKMVSNLLRGQKTRSAEAAVAAENQSYADAASACERQLITTRRHRRTLCLPVLLLIISNFQRHHHSGDFRIPLLPSMLKQKKAALSAHLRKMGCLKKPKLDHLPSQQSLGEFHVVLKDLHILPIPLHHLCALLLEWNK</sequence>
<dbReference type="AlphaFoldDB" id="A0A7C9AUN8"/>
<proteinExistence type="predicted"/>
<evidence type="ECO:0000313" key="1">
    <source>
        <dbReference type="EMBL" id="MBA4676514.1"/>
    </source>
</evidence>
<reference evidence="1" key="1">
    <citation type="journal article" date="2013" name="J. Plant Res.">
        <title>Effect of fungi and light on seed germination of three Opuntia species from semiarid lands of central Mexico.</title>
        <authorList>
            <person name="Delgado-Sanchez P."/>
            <person name="Jimenez-Bremont J.F."/>
            <person name="Guerrero-Gonzalez Mde L."/>
            <person name="Flores J."/>
        </authorList>
    </citation>
    <scope>NUCLEOTIDE SEQUENCE</scope>
    <source>
        <tissue evidence="1">Cladode</tissue>
    </source>
</reference>